<evidence type="ECO:0000313" key="2">
    <source>
        <dbReference type="Proteomes" id="UP001341135"/>
    </source>
</evidence>
<gene>
    <name evidence="1" type="ORF">PABY_17220</name>
</gene>
<dbReference type="EMBL" id="AP028907">
    <property type="protein sequence ID" value="BES82155.1"/>
    <property type="molecule type" value="Genomic_DNA"/>
</dbReference>
<evidence type="ECO:0008006" key="3">
    <source>
        <dbReference type="Google" id="ProtNLM"/>
    </source>
</evidence>
<sequence>MGEGLQMPGPKGSKKLIAIPESLLNDLAMIAKRSGLTISELVTLILSFATRTLHGKDNISSIFTEAVLLTDMHRLGGIVVPQRGLAQLVDSVDTVVRDQFIKEVESLAASIAVSAKLRSMDSVTVKDLIYLFAPSASIDEINEGDTGKIVITLAEPPGEGMLELLKAVSARVLEAWGLRVESVENYGSIVVLQYRRNT</sequence>
<evidence type="ECO:0000313" key="1">
    <source>
        <dbReference type="EMBL" id="BES82155.1"/>
    </source>
</evidence>
<keyword evidence="2" id="KW-1185">Reference proteome</keyword>
<protein>
    <recommendedName>
        <fullName evidence="3">Ribbon-helix-helix protein CopG domain-containing protein</fullName>
    </recommendedName>
</protein>
<name>A0ABN6ZPJ0_9CREN</name>
<organism evidence="1 2">
    <name type="scientific">Pyrodictium abyssi</name>
    <dbReference type="NCBI Taxonomy" id="54256"/>
    <lineage>
        <taxon>Archaea</taxon>
        <taxon>Thermoproteota</taxon>
        <taxon>Thermoprotei</taxon>
        <taxon>Desulfurococcales</taxon>
        <taxon>Pyrodictiaceae</taxon>
        <taxon>Pyrodictium</taxon>
    </lineage>
</organism>
<dbReference type="Proteomes" id="UP001341135">
    <property type="component" value="Chromosome"/>
</dbReference>
<reference evidence="1 2" key="1">
    <citation type="submission" date="2023-09" db="EMBL/GenBank/DDBJ databases">
        <title>Pyrofollis japonicus gen. nov. sp. nov., a novel member of the family Pyrodictiaceae isolated from the Iheya North hydrothermal field.</title>
        <authorList>
            <person name="Miyazaki U."/>
            <person name="Sanari M."/>
            <person name="Tame A."/>
            <person name="Kitajima M."/>
            <person name="Okamoto A."/>
            <person name="Sawayama S."/>
            <person name="Miyazaki J."/>
            <person name="Takai K."/>
            <person name="Nakagawa S."/>
        </authorList>
    </citation>
    <scope>NUCLEOTIDE SEQUENCE [LARGE SCALE GENOMIC DNA]</scope>
    <source>
        <strain evidence="1 2">AV2</strain>
    </source>
</reference>
<accession>A0ABN6ZPJ0</accession>
<proteinExistence type="predicted"/>